<comment type="caution">
    <text evidence="1">The sequence shown here is derived from an EMBL/GenBank/DDBJ whole genome shotgun (WGS) entry which is preliminary data.</text>
</comment>
<dbReference type="GO" id="GO:0032259">
    <property type="term" value="P:methylation"/>
    <property type="evidence" value="ECO:0007669"/>
    <property type="project" value="UniProtKB-KW"/>
</dbReference>
<accession>A0A847RUI3</accession>
<dbReference type="GO" id="GO:0008168">
    <property type="term" value="F:methyltransferase activity"/>
    <property type="evidence" value="ECO:0007669"/>
    <property type="project" value="UniProtKB-KW"/>
</dbReference>
<evidence type="ECO:0000313" key="1">
    <source>
        <dbReference type="EMBL" id="NLR63021.1"/>
    </source>
</evidence>
<keyword evidence="1" id="KW-0489">Methyltransferase</keyword>
<gene>
    <name evidence="1" type="ORF">HGH92_01760</name>
</gene>
<sequence length="288" mass="32161">MQVLKLLTYTARHYKLLPERTYTTYDEALKACHSAAYHDNDIIDTVANKGAGLETEMTTTTVPDVNPGIMALLSAVYQVLLVSPGKQVSIIDYGGGEGKYYYHLRKTLPSFVRLLWTIVETPGMTAAMKPFQTAELRFVSSLEDVPPADIVFTSGAYQYTASPGQTLLALKARDADFMIFNRQSLSLEPFDIISIQTSKLSHHGHGKVGSGFREKLVSYPHTSIRQEQFEALLTDKYDVLYTYQEASGMKQVNRYKVAGTNYFMVKKGDGILPAIAERQQAVVRQQPL</sequence>
<evidence type="ECO:0000313" key="2">
    <source>
        <dbReference type="Proteomes" id="UP000570474"/>
    </source>
</evidence>
<dbReference type="EMBL" id="JABAIA010000001">
    <property type="protein sequence ID" value="NLR63021.1"/>
    <property type="molecule type" value="Genomic_DNA"/>
</dbReference>
<reference evidence="1 2" key="1">
    <citation type="submission" date="2020-04" db="EMBL/GenBank/DDBJ databases">
        <authorList>
            <person name="Yin C."/>
        </authorList>
    </citation>
    <scope>NUCLEOTIDE SEQUENCE [LARGE SCALE GENOMIC DNA]</scope>
    <source>
        <strain evidence="1 2">Ae27</strain>
    </source>
</reference>
<dbReference type="InterPro" id="IPR027612">
    <property type="entry name" value="Put_MTase_LIC12133"/>
</dbReference>
<keyword evidence="1" id="KW-0808">Transferase</keyword>
<protein>
    <submittedName>
        <fullName evidence="1">Methyltransferase, TIGR04325 family</fullName>
        <ecNumber evidence="1">2.1.1.-</ecNumber>
    </submittedName>
</protein>
<proteinExistence type="predicted"/>
<organism evidence="1 2">
    <name type="scientific">Chitinophaga varians</name>
    <dbReference type="NCBI Taxonomy" id="2202339"/>
    <lineage>
        <taxon>Bacteria</taxon>
        <taxon>Pseudomonadati</taxon>
        <taxon>Bacteroidota</taxon>
        <taxon>Chitinophagia</taxon>
        <taxon>Chitinophagales</taxon>
        <taxon>Chitinophagaceae</taxon>
        <taxon>Chitinophaga</taxon>
    </lineage>
</organism>
<dbReference type="NCBIfam" id="TIGR04325">
    <property type="entry name" value="MTase_LIC12133"/>
    <property type="match status" value="1"/>
</dbReference>
<dbReference type="AlphaFoldDB" id="A0A847RUI3"/>
<name>A0A847RUI3_9BACT</name>
<dbReference type="RefSeq" id="WP_168869043.1">
    <property type="nucleotide sequence ID" value="NZ_JABAIA010000001.1"/>
</dbReference>
<dbReference type="EC" id="2.1.1.-" evidence="1"/>
<keyword evidence="2" id="KW-1185">Reference proteome</keyword>
<dbReference type="Proteomes" id="UP000570474">
    <property type="component" value="Unassembled WGS sequence"/>
</dbReference>